<gene>
    <name evidence="14" type="primary">folK</name>
    <name evidence="14" type="ORF">Q73A0000_14945</name>
</gene>
<keyword evidence="9" id="KW-0289">Folate biosynthesis</keyword>
<dbReference type="SUPFAM" id="SSF55083">
    <property type="entry name" value="6-hydroxymethyl-7,8-dihydropterin pyrophosphokinase, HPPK"/>
    <property type="match status" value="1"/>
</dbReference>
<dbReference type="GO" id="GO:0005524">
    <property type="term" value="F:ATP binding"/>
    <property type="evidence" value="ECO:0007669"/>
    <property type="project" value="UniProtKB-KW"/>
</dbReference>
<dbReference type="GO" id="GO:0046654">
    <property type="term" value="P:tetrahydrofolate biosynthetic process"/>
    <property type="evidence" value="ECO:0007669"/>
    <property type="project" value="UniProtKB-UniPathway"/>
</dbReference>
<name>A0A7M2YBG1_9FLAO</name>
<dbReference type="Pfam" id="PF01288">
    <property type="entry name" value="HPPK"/>
    <property type="match status" value="1"/>
</dbReference>
<evidence type="ECO:0000256" key="1">
    <source>
        <dbReference type="ARBA" id="ARBA00005051"/>
    </source>
</evidence>
<dbReference type="GO" id="GO:0003848">
    <property type="term" value="F:2-amino-4-hydroxy-6-hydroxymethyldihydropteridine diphosphokinase activity"/>
    <property type="evidence" value="ECO:0007669"/>
    <property type="project" value="UniProtKB-EC"/>
</dbReference>
<evidence type="ECO:0000256" key="4">
    <source>
        <dbReference type="ARBA" id="ARBA00016218"/>
    </source>
</evidence>
<dbReference type="GO" id="GO:0016301">
    <property type="term" value="F:kinase activity"/>
    <property type="evidence" value="ECO:0007669"/>
    <property type="project" value="UniProtKB-KW"/>
</dbReference>
<keyword evidence="15" id="KW-1185">Reference proteome</keyword>
<feature type="domain" description="7,8-dihydro-6-hydroxymethylpterin-pyrophosphokinase" evidence="13">
    <location>
        <begin position="8"/>
        <end position="137"/>
    </location>
</feature>
<dbReference type="Proteomes" id="UP000594195">
    <property type="component" value="Chromosome"/>
</dbReference>
<evidence type="ECO:0000256" key="9">
    <source>
        <dbReference type="ARBA" id="ARBA00022909"/>
    </source>
</evidence>
<evidence type="ECO:0000256" key="2">
    <source>
        <dbReference type="ARBA" id="ARBA00005810"/>
    </source>
</evidence>
<dbReference type="PANTHER" id="PTHR43071:SF1">
    <property type="entry name" value="2-AMINO-4-HYDROXY-6-HYDROXYMETHYLDIHYDROPTERIDINE PYROPHOSPHOKINASE"/>
    <property type="match status" value="1"/>
</dbReference>
<evidence type="ECO:0000256" key="6">
    <source>
        <dbReference type="ARBA" id="ARBA00022741"/>
    </source>
</evidence>
<evidence type="ECO:0000256" key="12">
    <source>
        <dbReference type="ARBA" id="ARBA00033413"/>
    </source>
</evidence>
<keyword evidence="6" id="KW-0547">Nucleotide-binding</keyword>
<dbReference type="NCBIfam" id="TIGR01498">
    <property type="entry name" value="folK"/>
    <property type="match status" value="1"/>
</dbReference>
<dbReference type="InterPro" id="IPR035907">
    <property type="entry name" value="Hppk_sf"/>
</dbReference>
<evidence type="ECO:0000256" key="8">
    <source>
        <dbReference type="ARBA" id="ARBA00022840"/>
    </source>
</evidence>
<dbReference type="EMBL" id="CP040442">
    <property type="protein sequence ID" value="QOW11577.1"/>
    <property type="molecule type" value="Genomic_DNA"/>
</dbReference>
<evidence type="ECO:0000313" key="14">
    <source>
        <dbReference type="EMBL" id="QOW11577.1"/>
    </source>
</evidence>
<keyword evidence="8" id="KW-0067">ATP-binding</keyword>
<keyword evidence="5 14" id="KW-0808">Transferase</keyword>
<dbReference type="UniPathway" id="UPA00077">
    <property type="reaction ID" value="UER00155"/>
</dbReference>
<dbReference type="EC" id="2.7.6.3" evidence="3"/>
<comment type="similarity">
    <text evidence="2">Belongs to the HPPK family.</text>
</comment>
<dbReference type="KEGG" id="kfa:Q73A0000_14945"/>
<protein>
    <recommendedName>
        <fullName evidence="4">2-amino-4-hydroxy-6-hydroxymethyldihydropteridine pyrophosphokinase</fullName>
        <ecNumber evidence="3">2.7.6.3</ecNumber>
    </recommendedName>
    <alternativeName>
        <fullName evidence="11">6-hydroxymethyl-7,8-dihydropterin pyrophosphokinase</fullName>
    </alternativeName>
    <alternativeName>
        <fullName evidence="12">7,8-dihydro-6-hydroxymethylpterin-pyrophosphokinase</fullName>
    </alternativeName>
</protein>
<evidence type="ECO:0000313" key="15">
    <source>
        <dbReference type="Proteomes" id="UP000594195"/>
    </source>
</evidence>
<proteinExistence type="inferred from homology"/>
<evidence type="ECO:0000256" key="11">
    <source>
        <dbReference type="ARBA" id="ARBA00029766"/>
    </source>
</evidence>
<evidence type="ECO:0000256" key="5">
    <source>
        <dbReference type="ARBA" id="ARBA00022679"/>
    </source>
</evidence>
<evidence type="ECO:0000256" key="3">
    <source>
        <dbReference type="ARBA" id="ARBA00013253"/>
    </source>
</evidence>
<evidence type="ECO:0000256" key="7">
    <source>
        <dbReference type="ARBA" id="ARBA00022777"/>
    </source>
</evidence>
<sequence>MSQHEVTLLLGSNLGDTKSNIELALLKIEQEIGEIIRKSETLVTDPVEFVSNNIFCNIALVIKTQFSPVKLLDRIKSIEREMGRENDTLISGEYQDRIIDIDVVCVGNLRFWCKELKIPHHKHLYQRDFSRKLLDELSKH</sequence>
<comment type="function">
    <text evidence="10">Catalyzes the transfer of pyrophosphate from adenosine triphosphate (ATP) to 6-hydroxymethyl-7,8-dihydropterin, an enzymatic step in folate biosynthesis pathway.</text>
</comment>
<accession>A0A7M2YBG1</accession>
<dbReference type="AlphaFoldDB" id="A0A7M2YBG1"/>
<dbReference type="PANTHER" id="PTHR43071">
    <property type="entry name" value="2-AMINO-4-HYDROXY-6-HYDROXYMETHYLDIHYDROPTERIDINE PYROPHOSPHOKINASE"/>
    <property type="match status" value="1"/>
</dbReference>
<keyword evidence="7 14" id="KW-0418">Kinase</keyword>
<dbReference type="RefSeq" id="WP_193811749.1">
    <property type="nucleotide sequence ID" value="NZ_CP040442.1"/>
</dbReference>
<comment type="pathway">
    <text evidence="1">Cofactor biosynthesis; tetrahydrofolate biosynthesis; 2-amino-4-hydroxy-6-hydroxymethyl-7,8-dihydropteridine diphosphate from 7,8-dihydroneopterin triphosphate: step 4/4.</text>
</comment>
<dbReference type="GO" id="GO:0046656">
    <property type="term" value="P:folic acid biosynthetic process"/>
    <property type="evidence" value="ECO:0007669"/>
    <property type="project" value="UniProtKB-KW"/>
</dbReference>
<dbReference type="CDD" id="cd00483">
    <property type="entry name" value="HPPK"/>
    <property type="match status" value="1"/>
</dbReference>
<reference evidence="14 15" key="1">
    <citation type="submission" date="2019-05" db="EMBL/GenBank/DDBJ databases">
        <title>Chryseobacterium sp. isolated from King George Island, maritime Antarctica.</title>
        <authorList>
            <person name="Peng X."/>
        </authorList>
    </citation>
    <scope>NUCLEOTIDE SEQUENCE [LARGE SCALE GENOMIC DNA]</scope>
    <source>
        <strain evidence="14 15">7-3A</strain>
    </source>
</reference>
<dbReference type="InterPro" id="IPR000550">
    <property type="entry name" value="Hppk"/>
</dbReference>
<evidence type="ECO:0000259" key="13">
    <source>
        <dbReference type="Pfam" id="PF01288"/>
    </source>
</evidence>
<dbReference type="Gene3D" id="3.30.70.560">
    <property type="entry name" value="7,8-Dihydro-6-hydroxymethylpterin-pyrophosphokinase HPPK"/>
    <property type="match status" value="1"/>
</dbReference>
<evidence type="ECO:0000256" key="10">
    <source>
        <dbReference type="ARBA" id="ARBA00029409"/>
    </source>
</evidence>
<organism evidence="14 15">
    <name type="scientific">Kaistella flava</name>
    <name type="common">ex Peng et al. 2021</name>
    <dbReference type="NCBI Taxonomy" id="2038776"/>
    <lineage>
        <taxon>Bacteria</taxon>
        <taxon>Pseudomonadati</taxon>
        <taxon>Bacteroidota</taxon>
        <taxon>Flavobacteriia</taxon>
        <taxon>Flavobacteriales</taxon>
        <taxon>Weeksellaceae</taxon>
        <taxon>Chryseobacterium group</taxon>
        <taxon>Kaistella</taxon>
    </lineage>
</organism>